<gene>
    <name evidence="2" type="ORF">Tdes44962_MAKER04014</name>
</gene>
<comment type="caution">
    <text evidence="2">The sequence shown here is derived from an EMBL/GenBank/DDBJ whole genome shotgun (WGS) entry which is preliminary data.</text>
</comment>
<sequence length="119" mass="13470">MDHRNESKITKDTTARKNTIQPGMVTAREVAAIKAAHDAYLSSMIAGYEEEIRSLKTRHAQELEVIQMGHEEALQRLRTTIQLNDTVIAEKQTSRSRCCTRARSAGDFDEREVSPIERA</sequence>
<accession>A0A9W7W0I6</accession>
<evidence type="ECO:0000256" key="1">
    <source>
        <dbReference type="SAM" id="MobiDB-lite"/>
    </source>
</evidence>
<keyword evidence="3" id="KW-1185">Reference proteome</keyword>
<organism evidence="2 3">
    <name type="scientific">Teratosphaeria destructans</name>
    <dbReference type="NCBI Taxonomy" id="418781"/>
    <lineage>
        <taxon>Eukaryota</taxon>
        <taxon>Fungi</taxon>
        <taxon>Dikarya</taxon>
        <taxon>Ascomycota</taxon>
        <taxon>Pezizomycotina</taxon>
        <taxon>Dothideomycetes</taxon>
        <taxon>Dothideomycetidae</taxon>
        <taxon>Mycosphaerellales</taxon>
        <taxon>Teratosphaeriaceae</taxon>
        <taxon>Teratosphaeria</taxon>
    </lineage>
</organism>
<dbReference type="Proteomes" id="UP001138500">
    <property type="component" value="Unassembled WGS sequence"/>
</dbReference>
<feature type="compositionally biased region" description="Basic and acidic residues" evidence="1">
    <location>
        <begin position="104"/>
        <end position="119"/>
    </location>
</feature>
<proteinExistence type="predicted"/>
<feature type="region of interest" description="Disordered" evidence="1">
    <location>
        <begin position="1"/>
        <end position="21"/>
    </location>
</feature>
<dbReference type="EMBL" id="RIBY02002078">
    <property type="protein sequence ID" value="KAH9825803.1"/>
    <property type="molecule type" value="Genomic_DNA"/>
</dbReference>
<name>A0A9W7W0I6_9PEZI</name>
<dbReference type="AlphaFoldDB" id="A0A9W7W0I6"/>
<protein>
    <submittedName>
        <fullName evidence="2">Uncharacterized protein</fullName>
    </submittedName>
</protein>
<reference evidence="2 3" key="2">
    <citation type="journal article" date="2021" name="Curr. Genet.">
        <title>Genetic response to nitrogen starvation in the aggressive Eucalyptus foliar pathogen Teratosphaeria destructans.</title>
        <authorList>
            <person name="Havenga M."/>
            <person name="Wingfield B.D."/>
            <person name="Wingfield M.J."/>
            <person name="Dreyer L.L."/>
            <person name="Roets F."/>
            <person name="Aylward J."/>
        </authorList>
    </citation>
    <scope>NUCLEOTIDE SEQUENCE [LARGE SCALE GENOMIC DNA]</scope>
    <source>
        <strain evidence="2">CMW44962</strain>
    </source>
</reference>
<evidence type="ECO:0000313" key="2">
    <source>
        <dbReference type="EMBL" id="KAH9825803.1"/>
    </source>
</evidence>
<evidence type="ECO:0000313" key="3">
    <source>
        <dbReference type="Proteomes" id="UP001138500"/>
    </source>
</evidence>
<reference evidence="2 3" key="1">
    <citation type="journal article" date="2018" name="IMA Fungus">
        <title>IMA Genome-F 10: Nine draft genome sequences of Claviceps purpurea s.lat., including C. arundinis, C. humidiphila, and C. cf. spartinae, pseudomolecules for the pitch canker pathogen Fusarium circinatum, draft genome of Davidsoniella eucalypti, Grosmannia galeiformis, Quambalaria eucalypti, and Teratosphaeria destructans.</title>
        <authorList>
            <person name="Wingfield B.D."/>
            <person name="Liu M."/>
            <person name="Nguyen H.D."/>
            <person name="Lane F.A."/>
            <person name="Morgan S.W."/>
            <person name="De Vos L."/>
            <person name="Wilken P.M."/>
            <person name="Duong T.A."/>
            <person name="Aylward J."/>
            <person name="Coetzee M.P."/>
            <person name="Dadej K."/>
            <person name="De Beer Z.W."/>
            <person name="Findlay W."/>
            <person name="Havenga M."/>
            <person name="Kolarik M."/>
            <person name="Menzies J.G."/>
            <person name="Naidoo K."/>
            <person name="Pochopski O."/>
            <person name="Shoukouhi P."/>
            <person name="Santana Q.C."/>
            <person name="Seifert K.A."/>
            <person name="Soal N."/>
            <person name="Steenkamp E.T."/>
            <person name="Tatham C.T."/>
            <person name="van der Nest M.A."/>
            <person name="Wingfield M.J."/>
        </authorList>
    </citation>
    <scope>NUCLEOTIDE SEQUENCE [LARGE SCALE GENOMIC DNA]</scope>
    <source>
        <strain evidence="2">CMW44962</strain>
    </source>
</reference>
<feature type="compositionally biased region" description="Basic and acidic residues" evidence="1">
    <location>
        <begin position="1"/>
        <end position="15"/>
    </location>
</feature>
<feature type="region of interest" description="Disordered" evidence="1">
    <location>
        <begin position="100"/>
        <end position="119"/>
    </location>
</feature>